<keyword evidence="1" id="KW-0812">Transmembrane</keyword>
<protein>
    <recommendedName>
        <fullName evidence="3">GIY-YIG domain-containing protein</fullName>
    </recommendedName>
</protein>
<accession>A0A0F9BHS9</accession>
<dbReference type="EMBL" id="LAZR01037753">
    <property type="protein sequence ID" value="KKL21380.1"/>
    <property type="molecule type" value="Genomic_DNA"/>
</dbReference>
<evidence type="ECO:0000256" key="1">
    <source>
        <dbReference type="SAM" id="Phobius"/>
    </source>
</evidence>
<comment type="caution">
    <text evidence="2">The sequence shown here is derived from an EMBL/GenBank/DDBJ whole genome shotgun (WGS) entry which is preliminary data.</text>
</comment>
<name>A0A0F9BHS9_9ZZZZ</name>
<feature type="transmembrane region" description="Helical" evidence="1">
    <location>
        <begin position="13"/>
        <end position="35"/>
    </location>
</feature>
<reference evidence="2" key="1">
    <citation type="journal article" date="2015" name="Nature">
        <title>Complex archaea that bridge the gap between prokaryotes and eukaryotes.</title>
        <authorList>
            <person name="Spang A."/>
            <person name="Saw J.H."/>
            <person name="Jorgensen S.L."/>
            <person name="Zaremba-Niedzwiedzka K."/>
            <person name="Martijn J."/>
            <person name="Lind A.E."/>
            <person name="van Eijk R."/>
            <person name="Schleper C."/>
            <person name="Guy L."/>
            <person name="Ettema T.J."/>
        </authorList>
    </citation>
    <scope>NUCLEOTIDE SEQUENCE</scope>
</reference>
<keyword evidence="1" id="KW-1133">Transmembrane helix</keyword>
<sequence length="213" mass="24868">FPGSIIGGEPGELSLSVVIFLILLFNIVMVILNFLSSRKANIKFEFLDIPTINVDLINIKGENIQAIKLPVEYISSIQDNDKYKEVRKRLFRIDFNDQNTERDGIYVFYGNTDKRIRLYIGQTGNILSRIKNHEKLKLQIYNNILIVTCSDDDFGGNILRELESRLIVSLKNNKKYHIDNNQEKNLMSLNYFDRDVVEKYHYLILKIILRSSF</sequence>
<dbReference type="AlphaFoldDB" id="A0A0F9BHS9"/>
<evidence type="ECO:0008006" key="3">
    <source>
        <dbReference type="Google" id="ProtNLM"/>
    </source>
</evidence>
<proteinExistence type="predicted"/>
<keyword evidence="1" id="KW-0472">Membrane</keyword>
<evidence type="ECO:0000313" key="2">
    <source>
        <dbReference type="EMBL" id="KKL21380.1"/>
    </source>
</evidence>
<organism evidence="2">
    <name type="scientific">marine sediment metagenome</name>
    <dbReference type="NCBI Taxonomy" id="412755"/>
    <lineage>
        <taxon>unclassified sequences</taxon>
        <taxon>metagenomes</taxon>
        <taxon>ecological metagenomes</taxon>
    </lineage>
</organism>
<gene>
    <name evidence="2" type="ORF">LCGC14_2446030</name>
</gene>
<feature type="non-terminal residue" evidence="2">
    <location>
        <position position="1"/>
    </location>
</feature>